<dbReference type="EMBL" id="NJIH01000004">
    <property type="protein sequence ID" value="OWT62000.1"/>
    <property type="molecule type" value="Genomic_DNA"/>
</dbReference>
<dbReference type="OrthoDB" id="8688423at2"/>
<gene>
    <name evidence="1" type="ORF">CEY11_09325</name>
</gene>
<dbReference type="Proteomes" id="UP000214603">
    <property type="component" value="Unassembled WGS sequence"/>
</dbReference>
<comment type="caution">
    <text evidence="1">The sequence shown here is derived from an EMBL/GenBank/DDBJ whole genome shotgun (WGS) entry which is preliminary data.</text>
</comment>
<protein>
    <submittedName>
        <fullName evidence="1">Uncharacterized protein</fullName>
    </submittedName>
</protein>
<name>A0A225MPZ9_9BURK</name>
<reference evidence="2" key="1">
    <citation type="submission" date="2017-06" db="EMBL/GenBank/DDBJ databases">
        <title>Herbaspirillum phytohormonus sp. nov., isolated from the root nodule of Robinia pseudoacacia in lead-zinc mine.</title>
        <authorList>
            <person name="Fan M."/>
            <person name="Lin Y."/>
        </authorList>
    </citation>
    <scope>NUCLEOTIDE SEQUENCE [LARGE SCALE GENOMIC DNA]</scope>
    <source>
        <strain evidence="2">SC-089</strain>
    </source>
</reference>
<proteinExistence type="predicted"/>
<keyword evidence="2" id="KW-1185">Reference proteome</keyword>
<evidence type="ECO:0000313" key="2">
    <source>
        <dbReference type="Proteomes" id="UP000214603"/>
    </source>
</evidence>
<sequence>MDAAPHPADNRPMDHEQLFSEAVRLAYQTFEDATDEHITGVFAVLAWYAQRGQHVDALVVH</sequence>
<accession>A0A225MPZ9</accession>
<dbReference type="AlphaFoldDB" id="A0A225MPZ9"/>
<dbReference type="RefSeq" id="WP_088603088.1">
    <property type="nucleotide sequence ID" value="NZ_NJIH01000004.1"/>
</dbReference>
<evidence type="ECO:0000313" key="1">
    <source>
        <dbReference type="EMBL" id="OWT62000.1"/>
    </source>
</evidence>
<organism evidence="1 2">
    <name type="scientific">Candidimonas nitroreducens</name>
    <dbReference type="NCBI Taxonomy" id="683354"/>
    <lineage>
        <taxon>Bacteria</taxon>
        <taxon>Pseudomonadati</taxon>
        <taxon>Pseudomonadota</taxon>
        <taxon>Betaproteobacteria</taxon>
        <taxon>Burkholderiales</taxon>
        <taxon>Alcaligenaceae</taxon>
        <taxon>Candidimonas</taxon>
    </lineage>
</organism>